<dbReference type="RefSeq" id="WP_091206785.1">
    <property type="nucleotide sequence ID" value="NZ_FOCL01000001.1"/>
</dbReference>
<reference evidence="2" key="1">
    <citation type="submission" date="2016-10" db="EMBL/GenBank/DDBJ databases">
        <authorList>
            <person name="Varghese N."/>
            <person name="Submissions S."/>
        </authorList>
    </citation>
    <scope>NUCLEOTIDE SEQUENCE [LARGE SCALE GENOMIC DNA]</scope>
    <source>
        <strain evidence="2">Gh-48</strain>
    </source>
</reference>
<keyword evidence="2" id="KW-1185">Reference proteome</keyword>
<dbReference type="STRING" id="551995.SAMN05192574_101354"/>
<accession>A0A1H8A4A6</accession>
<evidence type="ECO:0000313" key="1">
    <source>
        <dbReference type="EMBL" id="SEM65585.1"/>
    </source>
</evidence>
<gene>
    <name evidence="1" type="ORF">SAMN05192574_101354</name>
</gene>
<dbReference type="EMBL" id="FOCL01000001">
    <property type="protein sequence ID" value="SEM65585.1"/>
    <property type="molecule type" value="Genomic_DNA"/>
</dbReference>
<evidence type="ECO:0000313" key="2">
    <source>
        <dbReference type="Proteomes" id="UP000198942"/>
    </source>
</evidence>
<dbReference type="OrthoDB" id="9951910at2"/>
<proteinExistence type="predicted"/>
<dbReference type="AlphaFoldDB" id="A0A1H8A4A6"/>
<organism evidence="1 2">
    <name type="scientific">Mucilaginibacter gossypiicola</name>
    <dbReference type="NCBI Taxonomy" id="551995"/>
    <lineage>
        <taxon>Bacteria</taxon>
        <taxon>Pseudomonadati</taxon>
        <taxon>Bacteroidota</taxon>
        <taxon>Sphingobacteriia</taxon>
        <taxon>Sphingobacteriales</taxon>
        <taxon>Sphingobacteriaceae</taxon>
        <taxon>Mucilaginibacter</taxon>
    </lineage>
</organism>
<dbReference type="Proteomes" id="UP000198942">
    <property type="component" value="Unassembled WGS sequence"/>
</dbReference>
<sequence>MADDTKPKIPTEYLPENWRKLGAEKFDLSESTIGKVASGARNNDDVFDYLLDLAVKGKQKAAAAEANRQSLLEKLNA</sequence>
<protein>
    <submittedName>
        <fullName evidence="1">Uncharacterized protein</fullName>
    </submittedName>
</protein>
<name>A0A1H8A4A6_9SPHI</name>